<evidence type="ECO:0000313" key="1">
    <source>
        <dbReference type="EMBL" id="TDD46562.1"/>
    </source>
</evidence>
<name>A0A4R4YSL0_9ACTN</name>
<comment type="caution">
    <text evidence="1">The sequence shown here is derived from an EMBL/GenBank/DDBJ whole genome shotgun (WGS) entry which is preliminary data.</text>
</comment>
<dbReference type="AlphaFoldDB" id="A0A4R4YSL0"/>
<accession>A0A4R4YSL0</accession>
<evidence type="ECO:0000313" key="2">
    <source>
        <dbReference type="Proteomes" id="UP000295124"/>
    </source>
</evidence>
<sequence>MTIAWLQLVGGSRWTTAGSAFSGAAEARARTALQRIEAEVLASYDGACWLAQQGYERVALHLEYRSDAKGRPGRSIRAIGRLLNPNYSVAWPELETASVDEMREHLHPIVLDALAFVGERTNLGKLPKAGEAEDLETVPLIPLIDDPMPYDEEPGDSCVITRDFPPGTEESQVPGLLRQYDKDLQDVLSDEALDNILDIETSSSGVRWVIRVAPDEE</sequence>
<gene>
    <name evidence="1" type="ORF">E1263_36230</name>
</gene>
<reference evidence="1 2" key="1">
    <citation type="submission" date="2019-03" db="EMBL/GenBank/DDBJ databases">
        <title>Draft genome sequences of novel Actinobacteria.</title>
        <authorList>
            <person name="Sahin N."/>
            <person name="Ay H."/>
            <person name="Saygin H."/>
        </authorList>
    </citation>
    <scope>NUCLEOTIDE SEQUENCE [LARGE SCALE GENOMIC DNA]</scope>
    <source>
        <strain evidence="1 2">JCM 13523</strain>
    </source>
</reference>
<protein>
    <submittedName>
        <fullName evidence="1">Uncharacterized protein</fullName>
    </submittedName>
</protein>
<organism evidence="1 2">
    <name type="scientific">Kribbella antibiotica</name>
    <dbReference type="NCBI Taxonomy" id="190195"/>
    <lineage>
        <taxon>Bacteria</taxon>
        <taxon>Bacillati</taxon>
        <taxon>Actinomycetota</taxon>
        <taxon>Actinomycetes</taxon>
        <taxon>Propionibacteriales</taxon>
        <taxon>Kribbellaceae</taxon>
        <taxon>Kribbella</taxon>
    </lineage>
</organism>
<dbReference type="RefSeq" id="WP_132175829.1">
    <property type="nucleotide sequence ID" value="NZ_SMKX01000170.1"/>
</dbReference>
<dbReference type="Proteomes" id="UP000295124">
    <property type="component" value="Unassembled WGS sequence"/>
</dbReference>
<dbReference type="EMBL" id="SMKX01000170">
    <property type="protein sequence ID" value="TDD46562.1"/>
    <property type="molecule type" value="Genomic_DNA"/>
</dbReference>
<keyword evidence="2" id="KW-1185">Reference proteome</keyword>
<proteinExistence type="predicted"/>
<dbReference type="OrthoDB" id="9805913at2"/>